<accession>A0A0C2NLM4</accession>
<name>A0A0C2NLM4_THEKT</name>
<gene>
    <name evidence="2" type="ORF">RF11_11340</name>
</gene>
<dbReference type="InterPro" id="IPR011990">
    <property type="entry name" value="TPR-like_helical_dom_sf"/>
</dbReference>
<comment type="caution">
    <text evidence="2">The sequence shown here is derived from an EMBL/GenBank/DDBJ whole genome shotgun (WGS) entry which is preliminary data.</text>
</comment>
<sequence length="138" mass="15578">MENPHRRKNEPTRSTGSLSDLLSHRSCDKSEDSYSAVFATVRKNRRAKRIEEAGNAFIKAAELAHSNRLESIKVVGRYEDAAKCFLQISDDRALACYMIAADILVKNVMSILITRERLKKESNVVYEGVMSAGRNWVT</sequence>
<evidence type="ECO:0000313" key="3">
    <source>
        <dbReference type="Proteomes" id="UP000031668"/>
    </source>
</evidence>
<evidence type="ECO:0000256" key="1">
    <source>
        <dbReference type="SAM" id="MobiDB-lite"/>
    </source>
</evidence>
<protein>
    <submittedName>
        <fullName evidence="2">Uncharacterized protein</fullName>
    </submittedName>
</protein>
<keyword evidence="3" id="KW-1185">Reference proteome</keyword>
<dbReference type="EMBL" id="JWZT01000166">
    <property type="protein sequence ID" value="KII74937.1"/>
    <property type="molecule type" value="Genomic_DNA"/>
</dbReference>
<evidence type="ECO:0000313" key="2">
    <source>
        <dbReference type="EMBL" id="KII74937.1"/>
    </source>
</evidence>
<dbReference type="OrthoDB" id="9984275at2759"/>
<organism evidence="2 3">
    <name type="scientific">Thelohanellus kitauei</name>
    <name type="common">Myxosporean</name>
    <dbReference type="NCBI Taxonomy" id="669202"/>
    <lineage>
        <taxon>Eukaryota</taxon>
        <taxon>Metazoa</taxon>
        <taxon>Cnidaria</taxon>
        <taxon>Myxozoa</taxon>
        <taxon>Myxosporea</taxon>
        <taxon>Bivalvulida</taxon>
        <taxon>Platysporina</taxon>
        <taxon>Myxobolidae</taxon>
        <taxon>Thelohanellus</taxon>
    </lineage>
</organism>
<dbReference type="Pfam" id="PF14938">
    <property type="entry name" value="SNAP"/>
    <property type="match status" value="1"/>
</dbReference>
<reference evidence="2 3" key="1">
    <citation type="journal article" date="2014" name="Genome Biol. Evol.">
        <title>The genome of the myxosporean Thelohanellus kitauei shows adaptations to nutrient acquisition within its fish host.</title>
        <authorList>
            <person name="Yang Y."/>
            <person name="Xiong J."/>
            <person name="Zhou Z."/>
            <person name="Huo F."/>
            <person name="Miao W."/>
            <person name="Ran C."/>
            <person name="Liu Y."/>
            <person name="Zhang J."/>
            <person name="Feng J."/>
            <person name="Wang M."/>
            <person name="Wang M."/>
            <person name="Wang L."/>
            <person name="Yao B."/>
        </authorList>
    </citation>
    <scope>NUCLEOTIDE SEQUENCE [LARGE SCALE GENOMIC DNA]</scope>
    <source>
        <strain evidence="2">Wuqing</strain>
    </source>
</reference>
<proteinExistence type="predicted"/>
<dbReference type="AlphaFoldDB" id="A0A0C2NLM4"/>
<dbReference type="Proteomes" id="UP000031668">
    <property type="component" value="Unassembled WGS sequence"/>
</dbReference>
<dbReference type="Gene3D" id="1.25.40.10">
    <property type="entry name" value="Tetratricopeptide repeat domain"/>
    <property type="match status" value="1"/>
</dbReference>
<feature type="region of interest" description="Disordered" evidence="1">
    <location>
        <begin position="1"/>
        <end position="23"/>
    </location>
</feature>